<feature type="compositionally biased region" description="Low complexity" evidence="3">
    <location>
        <begin position="519"/>
        <end position="532"/>
    </location>
</feature>
<gene>
    <name evidence="4" type="ORF">PG996_007632</name>
</gene>
<keyword evidence="2" id="KW-0175">Coiled coil</keyword>
<keyword evidence="5" id="KW-1185">Reference proteome</keyword>
<feature type="compositionally biased region" description="Basic and acidic residues" evidence="3">
    <location>
        <begin position="409"/>
        <end position="422"/>
    </location>
</feature>
<comment type="caution">
    <text evidence="4">The sequence shown here is derived from an EMBL/GenBank/DDBJ whole genome shotgun (WGS) entry which is preliminary data.</text>
</comment>
<feature type="compositionally biased region" description="Low complexity" evidence="3">
    <location>
        <begin position="488"/>
        <end position="499"/>
    </location>
</feature>
<evidence type="ECO:0000256" key="2">
    <source>
        <dbReference type="SAM" id="Coils"/>
    </source>
</evidence>
<accession>A0ABR1VBE1</accession>
<organism evidence="4 5">
    <name type="scientific">Apiospora saccharicola</name>
    <dbReference type="NCBI Taxonomy" id="335842"/>
    <lineage>
        <taxon>Eukaryota</taxon>
        <taxon>Fungi</taxon>
        <taxon>Dikarya</taxon>
        <taxon>Ascomycota</taxon>
        <taxon>Pezizomycotina</taxon>
        <taxon>Sordariomycetes</taxon>
        <taxon>Xylariomycetidae</taxon>
        <taxon>Amphisphaeriales</taxon>
        <taxon>Apiosporaceae</taxon>
        <taxon>Apiospora</taxon>
    </lineage>
</organism>
<dbReference type="InterPro" id="IPR001138">
    <property type="entry name" value="Zn2Cys6_DnaBD"/>
</dbReference>
<evidence type="ECO:0000256" key="1">
    <source>
        <dbReference type="ARBA" id="ARBA00023242"/>
    </source>
</evidence>
<dbReference type="Proteomes" id="UP001446871">
    <property type="component" value="Unassembled WGS sequence"/>
</dbReference>
<feature type="region of interest" description="Disordered" evidence="3">
    <location>
        <begin position="1"/>
        <end position="38"/>
    </location>
</feature>
<feature type="region of interest" description="Disordered" evidence="3">
    <location>
        <begin position="468"/>
        <end position="539"/>
    </location>
</feature>
<feature type="compositionally biased region" description="Basic and acidic residues" evidence="3">
    <location>
        <begin position="435"/>
        <end position="448"/>
    </location>
</feature>
<evidence type="ECO:0000256" key="3">
    <source>
        <dbReference type="SAM" id="MobiDB-lite"/>
    </source>
</evidence>
<evidence type="ECO:0008006" key="6">
    <source>
        <dbReference type="Google" id="ProtNLM"/>
    </source>
</evidence>
<protein>
    <recommendedName>
        <fullName evidence="6">Zn(2)-C6 fungal-type domain-containing protein</fullName>
    </recommendedName>
</protein>
<reference evidence="4 5" key="1">
    <citation type="submission" date="2023-01" db="EMBL/GenBank/DDBJ databases">
        <title>Analysis of 21 Apiospora genomes using comparative genomics revels a genus with tremendous synthesis potential of carbohydrate active enzymes and secondary metabolites.</title>
        <authorList>
            <person name="Sorensen T."/>
        </authorList>
    </citation>
    <scope>NUCLEOTIDE SEQUENCE [LARGE SCALE GENOMIC DNA]</scope>
    <source>
        <strain evidence="4 5">CBS 83171</strain>
    </source>
</reference>
<name>A0ABR1VBE1_9PEZI</name>
<sequence>MAPNSDSEPHKRKRNDDDAGQGAHSDRIPQPPPPQLGNAAQISYISRANATRLKLIHGDGDTFSDVLTLISEYEGVLNRHESLASNLGAKLTGPRLLKAMEGVFEGTITTSPPQTAFTPDPVTWLDIVEFAKSNPSEFILTPTHAGLRACQFRLKGVSVEISEDDWRLIVSGALDRFRMVPAQPLEEDENAEFATLEILEQRLQMLTRKADEVARRARQLNYQLSGRKAAINGRRSPQTSATGFQAVNHIARASAAPAPGYDLNADLLQQYMAMTPNQPNIVSNQLNNHRVSSIGSVPPTPETLATASSTPRISAPQPPPMGSSRPSPSYHSEPLTRDVDEEHRALVTARIDKLGRGDPINPPCDRCRRLKTPCLKNQTACQGCTKKHARCVWKGITDDEVARLKGEHINGIEDGEEGRRDSAPSLANHNHNHHHAPETPRPSTEHGDKAGLKANRIAIGRHVDDIWRKGPRDPRLQSMDIDIDPRDTTTPMPTVETETALSSSQAARPREHVMLSHMASAASAAAEAAAASRGAPHGS</sequence>
<evidence type="ECO:0000313" key="4">
    <source>
        <dbReference type="EMBL" id="KAK8068520.1"/>
    </source>
</evidence>
<evidence type="ECO:0000313" key="5">
    <source>
        <dbReference type="Proteomes" id="UP001446871"/>
    </source>
</evidence>
<dbReference type="EMBL" id="JAQQWM010000004">
    <property type="protein sequence ID" value="KAK8068520.1"/>
    <property type="molecule type" value="Genomic_DNA"/>
</dbReference>
<keyword evidence="1" id="KW-0539">Nucleus</keyword>
<feature type="compositionally biased region" description="Polar residues" evidence="3">
    <location>
        <begin position="303"/>
        <end position="312"/>
    </location>
</feature>
<feature type="region of interest" description="Disordered" evidence="3">
    <location>
        <begin position="409"/>
        <end position="448"/>
    </location>
</feature>
<dbReference type="CDD" id="cd00067">
    <property type="entry name" value="GAL4"/>
    <property type="match status" value="1"/>
</dbReference>
<proteinExistence type="predicted"/>
<feature type="coiled-coil region" evidence="2">
    <location>
        <begin position="196"/>
        <end position="223"/>
    </location>
</feature>
<feature type="region of interest" description="Disordered" evidence="3">
    <location>
        <begin position="292"/>
        <end position="337"/>
    </location>
</feature>